<comment type="caution">
    <text evidence="1">The sequence shown here is derived from an EMBL/GenBank/DDBJ whole genome shotgun (WGS) entry which is preliminary data.</text>
</comment>
<protein>
    <submittedName>
        <fullName evidence="1">Uncharacterized protein</fullName>
    </submittedName>
</protein>
<dbReference type="EMBL" id="CM055104">
    <property type="protein sequence ID" value="KAJ7534371.1"/>
    <property type="molecule type" value="Genomic_DNA"/>
</dbReference>
<reference evidence="2" key="1">
    <citation type="journal article" date="2024" name="Proc. Natl. Acad. Sci. U.S.A.">
        <title>Extraordinary preservation of gene collinearity over three hundred million years revealed in homosporous lycophytes.</title>
        <authorList>
            <person name="Li C."/>
            <person name="Wickell D."/>
            <person name="Kuo L.Y."/>
            <person name="Chen X."/>
            <person name="Nie B."/>
            <person name="Liao X."/>
            <person name="Peng D."/>
            <person name="Ji J."/>
            <person name="Jenkins J."/>
            <person name="Williams M."/>
            <person name="Shu S."/>
            <person name="Plott C."/>
            <person name="Barry K."/>
            <person name="Rajasekar S."/>
            <person name="Grimwood J."/>
            <person name="Han X."/>
            <person name="Sun S."/>
            <person name="Hou Z."/>
            <person name="He W."/>
            <person name="Dai G."/>
            <person name="Sun C."/>
            <person name="Schmutz J."/>
            <person name="Leebens-Mack J.H."/>
            <person name="Li F.W."/>
            <person name="Wang L."/>
        </authorList>
    </citation>
    <scope>NUCLEOTIDE SEQUENCE [LARGE SCALE GENOMIC DNA]</scope>
    <source>
        <strain evidence="2">cv. PW_Plant_1</strain>
    </source>
</reference>
<accession>A0ACC2BX43</accession>
<name>A0ACC2BX43_DIPCM</name>
<proteinExistence type="predicted"/>
<evidence type="ECO:0000313" key="2">
    <source>
        <dbReference type="Proteomes" id="UP001162992"/>
    </source>
</evidence>
<organism evidence="1 2">
    <name type="scientific">Diphasiastrum complanatum</name>
    <name type="common">Issler's clubmoss</name>
    <name type="synonym">Lycopodium complanatum</name>
    <dbReference type="NCBI Taxonomy" id="34168"/>
    <lineage>
        <taxon>Eukaryota</taxon>
        <taxon>Viridiplantae</taxon>
        <taxon>Streptophyta</taxon>
        <taxon>Embryophyta</taxon>
        <taxon>Tracheophyta</taxon>
        <taxon>Lycopodiopsida</taxon>
        <taxon>Lycopodiales</taxon>
        <taxon>Lycopodiaceae</taxon>
        <taxon>Lycopodioideae</taxon>
        <taxon>Diphasiastrum</taxon>
    </lineage>
</organism>
<dbReference type="Proteomes" id="UP001162992">
    <property type="component" value="Chromosome 13"/>
</dbReference>
<sequence>MGWEGQVGAGVSFFSVGVWHAYATVKSMKASGTNRSHGKNLVNDLEHCLIASLSLLHIITSFVLAHRDANLGYDVSMAMVLERSGVASVFFLYAVVALVSDRTRVLPLPQEVLHLFAISAFGLEFIFFYLGEERENSLEGQYHHLMLVPIGVCVMTKILEIGYPKSILPSLAHSMALILQGTWFFQMAISLFSTPFIAMGCHLDQKGEGDYAIRCEGMSLMRGKAIATLQFNNHMAILLLFLLPLFAFMTKKGSVPSSYEPLSEYEGSVQERELVHLKGRVPEGAFVLEDDEEHSEDLTEVNGFHNGSV</sequence>
<keyword evidence="2" id="KW-1185">Reference proteome</keyword>
<gene>
    <name evidence="1" type="ORF">O6H91_13G091200</name>
</gene>
<evidence type="ECO:0000313" key="1">
    <source>
        <dbReference type="EMBL" id="KAJ7534371.1"/>
    </source>
</evidence>